<reference evidence="1 2" key="1">
    <citation type="submission" date="2016-05" db="EMBL/GenBank/DDBJ databases">
        <title>Microbial solvent formation.</title>
        <authorList>
            <person name="Poehlein A."/>
            <person name="Montoya Solano J.D."/>
            <person name="Flitsch S."/>
            <person name="Krabben P."/>
            <person name="Duerre P."/>
            <person name="Daniel R."/>
        </authorList>
    </citation>
    <scope>NUCLEOTIDE SEQUENCE [LARGE SCALE GENOMIC DNA]</scope>
    <source>
        <strain evidence="1 2">DSM 2619</strain>
    </source>
</reference>
<dbReference type="RefSeq" id="WP_198944263.1">
    <property type="nucleotide sequence ID" value="NZ_LZZM01000009.1"/>
</dbReference>
<organism evidence="1 2">
    <name type="scientific">Clostridium puniceum</name>
    <dbReference type="NCBI Taxonomy" id="29367"/>
    <lineage>
        <taxon>Bacteria</taxon>
        <taxon>Bacillati</taxon>
        <taxon>Bacillota</taxon>
        <taxon>Clostridia</taxon>
        <taxon>Eubacteriales</taxon>
        <taxon>Clostridiaceae</taxon>
        <taxon>Clostridium</taxon>
    </lineage>
</organism>
<proteinExistence type="predicted"/>
<accession>A0A1S8TXR1</accession>
<keyword evidence="2" id="KW-1185">Reference proteome</keyword>
<evidence type="ECO:0008006" key="3">
    <source>
        <dbReference type="Google" id="ProtNLM"/>
    </source>
</evidence>
<protein>
    <recommendedName>
        <fullName evidence="3">Transposase</fullName>
    </recommendedName>
</protein>
<dbReference type="EMBL" id="LZZM01000009">
    <property type="protein sequence ID" value="OOM82531.1"/>
    <property type="molecule type" value="Genomic_DNA"/>
</dbReference>
<name>A0A1S8TXR1_9CLOT</name>
<dbReference type="Proteomes" id="UP000190890">
    <property type="component" value="Unassembled WGS sequence"/>
</dbReference>
<evidence type="ECO:0000313" key="1">
    <source>
        <dbReference type="EMBL" id="OOM82531.1"/>
    </source>
</evidence>
<sequence length="50" mass="6078">MDRCGKRKEAAELTEWEKLSAQLKLIESENTRLKMEIDFLKKLKEVERRR</sequence>
<dbReference type="AlphaFoldDB" id="A0A1S8TXR1"/>
<comment type="caution">
    <text evidence="1">The sequence shown here is derived from an EMBL/GenBank/DDBJ whole genome shotgun (WGS) entry which is preliminary data.</text>
</comment>
<evidence type="ECO:0000313" key="2">
    <source>
        <dbReference type="Proteomes" id="UP000190890"/>
    </source>
</evidence>
<gene>
    <name evidence="1" type="ORF">CLPUN_01080</name>
</gene>
<dbReference type="STRING" id="29367.CLPUN_01080"/>